<dbReference type="HOGENOM" id="CLU_3010974_0_0_6"/>
<sequence>MQPHFTTLDLCSLLRCSQTTLWRLRQDVEHFPQPNLIGRRLLWTRDQVEQILELLS</sequence>
<dbReference type="EMBL" id="CCSF01000001">
    <property type="protein sequence ID" value="CDZ94943.1"/>
    <property type="molecule type" value="Genomic_DNA"/>
</dbReference>
<dbReference type="AlphaFoldDB" id="A0A078LR52"/>
<keyword evidence="2" id="KW-1185">Reference proteome</keyword>
<organism evidence="1 2">
    <name type="scientific">Pseudomonas saudiphocaensis</name>
    <dbReference type="NCBI Taxonomy" id="1499686"/>
    <lineage>
        <taxon>Bacteria</taxon>
        <taxon>Pseudomonadati</taxon>
        <taxon>Pseudomonadota</taxon>
        <taxon>Gammaproteobacteria</taxon>
        <taxon>Pseudomonadales</taxon>
        <taxon>Pseudomonadaceae</taxon>
        <taxon>Pseudomonas</taxon>
    </lineage>
</organism>
<evidence type="ECO:0000313" key="2">
    <source>
        <dbReference type="Proteomes" id="UP000053902"/>
    </source>
</evidence>
<protein>
    <recommendedName>
        <fullName evidence="3">Helix-turn-helix domain-containing protein</fullName>
    </recommendedName>
</protein>
<dbReference type="RefSeq" id="WP_171819300.1">
    <property type="nucleotide sequence ID" value="NZ_CCSF01000001.1"/>
</dbReference>
<evidence type="ECO:0000313" key="1">
    <source>
        <dbReference type="EMBL" id="CDZ94943.1"/>
    </source>
</evidence>
<dbReference type="Proteomes" id="UP000053902">
    <property type="component" value="Unassembled WGS sequence"/>
</dbReference>
<accession>A0A078LR52</accession>
<name>A0A078LR52_9PSED</name>
<proteinExistence type="predicted"/>
<reference evidence="1 2" key="1">
    <citation type="submission" date="2014-07" db="EMBL/GenBank/DDBJ databases">
        <authorList>
            <person name="Urmite Genomes Urmite Genomes"/>
        </authorList>
    </citation>
    <scope>NUCLEOTIDE SEQUENCE [LARGE SCALE GENOMIC DNA]</scope>
    <source>
        <strain evidence="1 2">20_BN</strain>
    </source>
</reference>
<evidence type="ECO:0008006" key="3">
    <source>
        <dbReference type="Google" id="ProtNLM"/>
    </source>
</evidence>
<gene>
    <name evidence="1" type="ORF">BN1079_02274</name>
</gene>